<name>A0A6V8NJD4_9ACTN</name>
<accession>A0A6V8NJD4</accession>
<protein>
    <submittedName>
        <fullName evidence="1">Uncharacterized protein</fullName>
    </submittedName>
</protein>
<sequence length="65" mass="7306">FGLGFGHGVAVQISPERFFVLQAGCLIAGQEVSGHQTIWVKLLHDMVYDLGISEGRIIFWSQMWE</sequence>
<dbReference type="RefSeq" id="WP_176237304.1">
    <property type="nucleotide sequence ID" value="NZ_BLRU01000357.1"/>
</dbReference>
<organism evidence="1 2">
    <name type="scientific">Candidatus Hakubella thermalkaliphila</name>
    <dbReference type="NCBI Taxonomy" id="2754717"/>
    <lineage>
        <taxon>Bacteria</taxon>
        <taxon>Bacillati</taxon>
        <taxon>Actinomycetota</taxon>
        <taxon>Actinomycetota incertae sedis</taxon>
        <taxon>Candidatus Hakubellales</taxon>
        <taxon>Candidatus Hakubellaceae</taxon>
        <taxon>Candidatus Hakubella</taxon>
    </lineage>
</organism>
<dbReference type="EMBL" id="BLRU01000357">
    <property type="protein sequence ID" value="GFP20313.1"/>
    <property type="molecule type" value="Genomic_DNA"/>
</dbReference>
<comment type="caution">
    <text evidence="1">The sequence shown here is derived from an EMBL/GenBank/DDBJ whole genome shotgun (WGS) entry which is preliminary data.</text>
</comment>
<reference evidence="1 2" key="1">
    <citation type="journal article" date="2020" name="Front. Microbiol.">
        <title>Single-cell genomics of novel Actinobacteria with the Wood-Ljungdahl pathway discovered in a serpentinizing system.</title>
        <authorList>
            <person name="Merino N."/>
            <person name="Kawai M."/>
            <person name="Boyd E.S."/>
            <person name="Colman D.R."/>
            <person name="McGlynn S.E."/>
            <person name="Nealson K.H."/>
            <person name="Kurokawa K."/>
            <person name="Hongoh Y."/>
        </authorList>
    </citation>
    <scope>NUCLEOTIDE SEQUENCE [LARGE SCALE GENOMIC DNA]</scope>
    <source>
        <strain evidence="1 2">S03</strain>
    </source>
</reference>
<evidence type="ECO:0000313" key="1">
    <source>
        <dbReference type="EMBL" id="GFP20313.1"/>
    </source>
</evidence>
<dbReference type="Proteomes" id="UP000574717">
    <property type="component" value="Unassembled WGS sequence"/>
</dbReference>
<feature type="non-terminal residue" evidence="1">
    <location>
        <position position="1"/>
    </location>
</feature>
<proteinExistence type="predicted"/>
<dbReference type="AlphaFoldDB" id="A0A6V8NJD4"/>
<evidence type="ECO:0000313" key="2">
    <source>
        <dbReference type="Proteomes" id="UP000574717"/>
    </source>
</evidence>
<gene>
    <name evidence="1" type="ORF">HKBW3S03_01815</name>
</gene>